<dbReference type="Pfam" id="PF00528">
    <property type="entry name" value="BPD_transp_1"/>
    <property type="match status" value="1"/>
</dbReference>
<feature type="transmembrane region" description="Helical" evidence="8">
    <location>
        <begin position="12"/>
        <end position="38"/>
    </location>
</feature>
<evidence type="ECO:0000259" key="9">
    <source>
        <dbReference type="PROSITE" id="PS50928"/>
    </source>
</evidence>
<feature type="transmembrane region" description="Helical" evidence="8">
    <location>
        <begin position="208"/>
        <end position="233"/>
    </location>
</feature>
<accession>A0A7W6K5A8</accession>
<keyword evidence="11" id="KW-1185">Reference proteome</keyword>
<feature type="transmembrane region" description="Helical" evidence="8">
    <location>
        <begin position="253"/>
        <end position="273"/>
    </location>
</feature>
<reference evidence="10 11" key="1">
    <citation type="submission" date="2020-08" db="EMBL/GenBank/DDBJ databases">
        <title>Genomic Encyclopedia of Type Strains, Phase IV (KMG-IV): sequencing the most valuable type-strain genomes for metagenomic binning, comparative biology and taxonomic classification.</title>
        <authorList>
            <person name="Goeker M."/>
        </authorList>
    </citation>
    <scope>NUCLEOTIDE SEQUENCE [LARGE SCALE GENOMIC DNA]</scope>
    <source>
        <strain evidence="10 11">DSM 26385</strain>
    </source>
</reference>
<keyword evidence="6 8" id="KW-1133">Transmembrane helix</keyword>
<dbReference type="SUPFAM" id="SSF161098">
    <property type="entry name" value="MetI-like"/>
    <property type="match status" value="1"/>
</dbReference>
<dbReference type="Proteomes" id="UP000584824">
    <property type="component" value="Unassembled WGS sequence"/>
</dbReference>
<dbReference type="InterPro" id="IPR000515">
    <property type="entry name" value="MetI-like"/>
</dbReference>
<evidence type="ECO:0000256" key="4">
    <source>
        <dbReference type="ARBA" id="ARBA00022475"/>
    </source>
</evidence>
<evidence type="ECO:0000313" key="11">
    <source>
        <dbReference type="Proteomes" id="UP000584824"/>
    </source>
</evidence>
<dbReference type="PROSITE" id="PS50928">
    <property type="entry name" value="ABC_TM1"/>
    <property type="match status" value="1"/>
</dbReference>
<evidence type="ECO:0000256" key="1">
    <source>
        <dbReference type="ARBA" id="ARBA00004651"/>
    </source>
</evidence>
<keyword evidence="3 8" id="KW-0813">Transport</keyword>
<feature type="transmembrane region" description="Helical" evidence="8">
    <location>
        <begin position="156"/>
        <end position="178"/>
    </location>
</feature>
<comment type="caution">
    <text evidence="10">The sequence shown here is derived from an EMBL/GenBank/DDBJ whole genome shotgun (WGS) entry which is preliminary data.</text>
</comment>
<dbReference type="GO" id="GO:0055085">
    <property type="term" value="P:transmembrane transport"/>
    <property type="evidence" value="ECO:0007669"/>
    <property type="project" value="InterPro"/>
</dbReference>
<comment type="similarity">
    <text evidence="2">Belongs to the binding-protein-dependent transport system permease family. CysTW subfamily.</text>
</comment>
<dbReference type="PANTHER" id="PTHR42929">
    <property type="entry name" value="INNER MEMBRANE ABC TRANSPORTER PERMEASE PROTEIN YDCU-RELATED-RELATED"/>
    <property type="match status" value="1"/>
</dbReference>
<keyword evidence="4" id="KW-1003">Cell membrane</keyword>
<evidence type="ECO:0000256" key="7">
    <source>
        <dbReference type="ARBA" id="ARBA00023136"/>
    </source>
</evidence>
<feature type="transmembrane region" description="Helical" evidence="8">
    <location>
        <begin position="73"/>
        <end position="92"/>
    </location>
</feature>
<keyword evidence="7 8" id="KW-0472">Membrane</keyword>
<evidence type="ECO:0000313" key="10">
    <source>
        <dbReference type="EMBL" id="MBB4105463.1"/>
    </source>
</evidence>
<feature type="transmembrane region" description="Helical" evidence="8">
    <location>
        <begin position="104"/>
        <end position="123"/>
    </location>
</feature>
<sequence>MRHFYRNIPAVLVLGIPFVWVVLFMLIPYGVIATYSFWEKKYPVFIPAFQWGNYQMLLADPQYIKVLLRTAKISILVSIASFLIAYPFAYYLVYRCRSARVRTWLYMAVVAPLWISYLLRAYVWKTILGTEGVLNSFLIWTGLVDTPSPIFLYNQFSMVVTLTYIFIPFMVMPIYTALEKIPKNLIEASADLGLGPWRTLMKVTLPMSLPGVVAGFTLTFCLSFGDFVAPFLVGGPDGNLIANVITTQFGSALNWPLGSALSIVMLIVVLTIISLSDRFERRGTAGGH</sequence>
<evidence type="ECO:0000256" key="5">
    <source>
        <dbReference type="ARBA" id="ARBA00022692"/>
    </source>
</evidence>
<dbReference type="Gene3D" id="1.10.3720.10">
    <property type="entry name" value="MetI-like"/>
    <property type="match status" value="1"/>
</dbReference>
<dbReference type="GO" id="GO:0005886">
    <property type="term" value="C:plasma membrane"/>
    <property type="evidence" value="ECO:0007669"/>
    <property type="project" value="UniProtKB-SubCell"/>
</dbReference>
<protein>
    <submittedName>
        <fullName evidence="10">Spermidine/putrescine transport system permease protein</fullName>
    </submittedName>
</protein>
<gene>
    <name evidence="10" type="ORF">GGQ66_004050</name>
</gene>
<dbReference type="RefSeq" id="WP_183794973.1">
    <property type="nucleotide sequence ID" value="NZ_JACIDU010000021.1"/>
</dbReference>
<evidence type="ECO:0000256" key="6">
    <source>
        <dbReference type="ARBA" id="ARBA00022989"/>
    </source>
</evidence>
<dbReference type="EMBL" id="JACIDU010000021">
    <property type="protein sequence ID" value="MBB4105463.1"/>
    <property type="molecule type" value="Genomic_DNA"/>
</dbReference>
<dbReference type="PANTHER" id="PTHR42929:SF1">
    <property type="entry name" value="INNER MEMBRANE ABC TRANSPORTER PERMEASE PROTEIN YDCU-RELATED"/>
    <property type="match status" value="1"/>
</dbReference>
<organism evidence="10 11">
    <name type="scientific">Allorhizobium borbori</name>
    <dbReference type="NCBI Taxonomy" id="485907"/>
    <lineage>
        <taxon>Bacteria</taxon>
        <taxon>Pseudomonadati</taxon>
        <taxon>Pseudomonadota</taxon>
        <taxon>Alphaproteobacteria</taxon>
        <taxon>Hyphomicrobiales</taxon>
        <taxon>Rhizobiaceae</taxon>
        <taxon>Rhizobium/Agrobacterium group</taxon>
        <taxon>Allorhizobium</taxon>
    </lineage>
</organism>
<evidence type="ECO:0000256" key="8">
    <source>
        <dbReference type="RuleBase" id="RU363032"/>
    </source>
</evidence>
<dbReference type="CDD" id="cd06261">
    <property type="entry name" value="TM_PBP2"/>
    <property type="match status" value="1"/>
</dbReference>
<proteinExistence type="inferred from homology"/>
<dbReference type="InterPro" id="IPR035906">
    <property type="entry name" value="MetI-like_sf"/>
</dbReference>
<dbReference type="AlphaFoldDB" id="A0A7W6K5A8"/>
<comment type="subcellular location">
    <subcellularLocation>
        <location evidence="1 8">Cell membrane</location>
        <topology evidence="1 8">Multi-pass membrane protein</topology>
    </subcellularLocation>
</comment>
<feature type="domain" description="ABC transmembrane type-1" evidence="9">
    <location>
        <begin position="67"/>
        <end position="276"/>
    </location>
</feature>
<keyword evidence="5 8" id="KW-0812">Transmembrane</keyword>
<evidence type="ECO:0000256" key="2">
    <source>
        <dbReference type="ARBA" id="ARBA00007069"/>
    </source>
</evidence>
<evidence type="ECO:0000256" key="3">
    <source>
        <dbReference type="ARBA" id="ARBA00022448"/>
    </source>
</evidence>
<name>A0A7W6K5A8_9HYPH</name>